<feature type="binding site" evidence="1">
    <location>
        <position position="266"/>
    </location>
    <ligand>
        <name>Mg(2+)</name>
        <dbReference type="ChEBI" id="CHEBI:18420"/>
        <label>3</label>
    </ligand>
</feature>
<evidence type="ECO:0000256" key="1">
    <source>
        <dbReference type="HAMAP-Rule" id="MF_02128"/>
    </source>
</evidence>
<dbReference type="GO" id="GO:0000287">
    <property type="term" value="F:magnesium ion binding"/>
    <property type="evidence" value="ECO:0007669"/>
    <property type="project" value="UniProtKB-UniRule"/>
</dbReference>
<dbReference type="NCBIfam" id="TIGR01379">
    <property type="entry name" value="thiL"/>
    <property type="match status" value="1"/>
</dbReference>
<dbReference type="InterPro" id="IPR016188">
    <property type="entry name" value="PurM-like_N"/>
</dbReference>
<dbReference type="UniPathway" id="UPA00060">
    <property type="reaction ID" value="UER00142"/>
</dbReference>
<comment type="caution">
    <text evidence="1">Lacks conserved residue(s) required for the propagation of feature annotation.</text>
</comment>
<evidence type="ECO:0000313" key="4">
    <source>
        <dbReference type="EMBL" id="PPI14395.1"/>
    </source>
</evidence>
<dbReference type="PANTHER" id="PTHR30270:SF0">
    <property type="entry name" value="THIAMINE-MONOPHOSPHATE KINASE"/>
    <property type="match status" value="1"/>
</dbReference>
<dbReference type="CDD" id="cd02194">
    <property type="entry name" value="ThiL"/>
    <property type="match status" value="1"/>
</dbReference>
<feature type="binding site" evidence="1">
    <location>
        <position position="69"/>
    </location>
    <ligand>
        <name>Mg(2+)</name>
        <dbReference type="ChEBI" id="CHEBI:18420"/>
        <label>4</label>
    </ligand>
</feature>
<feature type="binding site" evidence="1">
    <location>
        <position position="114"/>
    </location>
    <ligand>
        <name>Mg(2+)</name>
        <dbReference type="ChEBI" id="CHEBI:18420"/>
        <label>2</label>
    </ligand>
</feature>
<evidence type="ECO:0000259" key="3">
    <source>
        <dbReference type="Pfam" id="PF02769"/>
    </source>
</evidence>
<evidence type="ECO:0000259" key="2">
    <source>
        <dbReference type="Pfam" id="PF00586"/>
    </source>
</evidence>
<feature type="domain" description="PurM-like C-terminal" evidence="3">
    <location>
        <begin position="193"/>
        <end position="296"/>
    </location>
</feature>
<comment type="pathway">
    <text evidence="1">Cofactor biosynthesis; thiamine diphosphate biosynthesis; thiamine diphosphate from thiamine phosphate: step 1/1.</text>
</comment>
<feature type="binding site" evidence="1">
    <location>
        <position position="320"/>
    </location>
    <ligand>
        <name>substrate</name>
    </ligand>
</feature>
<dbReference type="PANTHER" id="PTHR30270">
    <property type="entry name" value="THIAMINE-MONOPHOSPHATE KINASE"/>
    <property type="match status" value="1"/>
</dbReference>
<dbReference type="GO" id="GO:0009229">
    <property type="term" value="P:thiamine diphosphate biosynthetic process"/>
    <property type="evidence" value="ECO:0007669"/>
    <property type="project" value="UniProtKB-UniRule"/>
</dbReference>
<feature type="binding site" evidence="1">
    <location>
        <position position="364"/>
    </location>
    <ligand>
        <name>substrate</name>
    </ligand>
</feature>
<comment type="similarity">
    <text evidence="1">Belongs to the thiamine-monophosphate kinase family.</text>
</comment>
<feature type="binding site" evidence="1">
    <location>
        <position position="85"/>
    </location>
    <ligand>
        <name>Mg(2+)</name>
        <dbReference type="ChEBI" id="CHEBI:18420"/>
        <label>2</label>
    </ligand>
</feature>
<feature type="binding site" evidence="1">
    <location>
        <position position="92"/>
    </location>
    <ligand>
        <name>substrate</name>
    </ligand>
</feature>
<dbReference type="InterPro" id="IPR036676">
    <property type="entry name" value="PurM-like_C_sf"/>
</dbReference>
<dbReference type="AlphaFoldDB" id="A0A2S5Y5Y0"/>
<dbReference type="InterPro" id="IPR010918">
    <property type="entry name" value="PurM-like_C_dom"/>
</dbReference>
<gene>
    <name evidence="1 4" type="primary">thiL</name>
    <name evidence="4" type="ORF">C5C51_07405</name>
</gene>
<dbReference type="GO" id="GO:0005524">
    <property type="term" value="F:ATP binding"/>
    <property type="evidence" value="ECO:0007669"/>
    <property type="project" value="UniProtKB-UniRule"/>
</dbReference>
<evidence type="ECO:0000313" key="5">
    <source>
        <dbReference type="Proteomes" id="UP000237966"/>
    </source>
</evidence>
<dbReference type="GO" id="GO:0009228">
    <property type="term" value="P:thiamine biosynthetic process"/>
    <property type="evidence" value="ECO:0007669"/>
    <property type="project" value="UniProtKB-KW"/>
</dbReference>
<feature type="binding site" evidence="1">
    <location>
        <position position="85"/>
    </location>
    <ligand>
        <name>Mg(2+)</name>
        <dbReference type="ChEBI" id="CHEBI:18420"/>
        <label>1</label>
    </ligand>
</feature>
<keyword evidence="1" id="KW-0547">Nucleotide-binding</keyword>
<dbReference type="InterPro" id="IPR036921">
    <property type="entry name" value="PurM-like_N_sf"/>
</dbReference>
<dbReference type="OrthoDB" id="9802811at2"/>
<feature type="binding site" evidence="1">
    <location>
        <begin position="163"/>
        <end position="164"/>
    </location>
    <ligand>
        <name>ATP</name>
        <dbReference type="ChEBI" id="CHEBI:30616"/>
    </ligand>
</feature>
<dbReference type="SUPFAM" id="SSF56042">
    <property type="entry name" value="PurM C-terminal domain-like"/>
    <property type="match status" value="1"/>
</dbReference>
<accession>A0A2S5Y5Y0</accession>
<feature type="binding site" evidence="1">
    <location>
        <position position="83"/>
    </location>
    <ligand>
        <name>Mg(2+)</name>
        <dbReference type="ChEBI" id="CHEBI:18420"/>
        <label>4</label>
    </ligand>
</feature>
<dbReference type="Pfam" id="PF02769">
    <property type="entry name" value="AIRS_C"/>
    <property type="match status" value="1"/>
</dbReference>
<keyword evidence="1" id="KW-0479">Metal-binding</keyword>
<comment type="function">
    <text evidence="1">Catalyzes the ATP-dependent phosphorylation of thiamine-monophosphate (TMP) to form thiamine-pyrophosphate (TPP), the active form of vitamin B1.</text>
</comment>
<feature type="binding site" evidence="1">
    <location>
        <position position="164"/>
    </location>
    <ligand>
        <name>Mg(2+)</name>
        <dbReference type="ChEBI" id="CHEBI:18420"/>
        <label>1</label>
    </ligand>
</feature>
<feature type="binding site" evidence="1">
    <location>
        <position position="114"/>
    </location>
    <ligand>
        <name>Mg(2+)</name>
        <dbReference type="ChEBI" id="CHEBI:18420"/>
        <label>4</label>
    </ligand>
</feature>
<keyword evidence="1" id="KW-0808">Transferase</keyword>
<feature type="binding site" evidence="1">
    <location>
        <position position="189"/>
    </location>
    <ligand>
        <name>ATP</name>
        <dbReference type="ChEBI" id="CHEBI:30616"/>
    </ligand>
</feature>
<name>A0A2S5Y5Y0_9MICO</name>
<reference evidence="4 5" key="1">
    <citation type="submission" date="2018-02" db="EMBL/GenBank/DDBJ databases">
        <title>Bacteriophage NCPPB3778 and a type I-E CRISPR drive the evolution of the US Biological Select Agent, Rathayibacter toxicus.</title>
        <authorList>
            <person name="Davis E.W.II."/>
            <person name="Tabima J.F."/>
            <person name="Weisberg A.J."/>
            <person name="Lopes L.D."/>
            <person name="Wiseman M.S."/>
            <person name="Wiseman M.S."/>
            <person name="Pupko T."/>
            <person name="Belcher M.S."/>
            <person name="Sechler A.J."/>
            <person name="Tancos M.A."/>
            <person name="Schroeder B.K."/>
            <person name="Murray T.D."/>
            <person name="Luster D.G."/>
            <person name="Schneider W.L."/>
            <person name="Rogers E."/>
            <person name="Andreote F.D."/>
            <person name="Grunwald N.J."/>
            <person name="Putnam M.L."/>
            <person name="Chang J.H."/>
        </authorList>
    </citation>
    <scope>NUCLEOTIDE SEQUENCE [LARGE SCALE GENOMIC DNA]</scope>
    <source>
        <strain evidence="4 5">FH99</strain>
    </source>
</reference>
<feature type="binding site" evidence="1">
    <location>
        <position position="268"/>
    </location>
    <ligand>
        <name>ATP</name>
        <dbReference type="ChEBI" id="CHEBI:30616"/>
    </ligand>
</feature>
<keyword evidence="1 4" id="KW-0418">Kinase</keyword>
<comment type="miscellaneous">
    <text evidence="1">Reaction mechanism of ThiL seems to utilize a direct, inline transfer of the gamma-phosphate of ATP to TMP rather than a phosphorylated enzyme intermediate.</text>
</comment>
<protein>
    <recommendedName>
        <fullName evidence="1">Thiamine-monophosphate kinase</fullName>
        <shortName evidence="1">TMP kinase</shortName>
        <shortName evidence="1">Thiamine-phosphate kinase</shortName>
        <ecNumber evidence="1">2.7.4.16</ecNumber>
    </recommendedName>
</protein>
<dbReference type="Gene3D" id="3.30.1330.10">
    <property type="entry name" value="PurM-like, N-terminal domain"/>
    <property type="match status" value="1"/>
</dbReference>
<keyword evidence="1" id="KW-0784">Thiamine biosynthesis</keyword>
<dbReference type="EMBL" id="PSWU01000012">
    <property type="protein sequence ID" value="PPI14395.1"/>
    <property type="molecule type" value="Genomic_DNA"/>
</dbReference>
<dbReference type="Pfam" id="PF00586">
    <property type="entry name" value="AIRS"/>
    <property type="match status" value="1"/>
</dbReference>
<feature type="domain" description="PurM-like N-terminal" evidence="2">
    <location>
        <begin position="67"/>
        <end position="180"/>
    </location>
</feature>
<feature type="binding site" evidence="1">
    <location>
        <position position="69"/>
    </location>
    <ligand>
        <name>Mg(2+)</name>
        <dbReference type="ChEBI" id="CHEBI:18420"/>
        <label>3</label>
    </ligand>
</feature>
<dbReference type="SUPFAM" id="SSF55326">
    <property type="entry name" value="PurM N-terminal domain-like"/>
    <property type="match status" value="1"/>
</dbReference>
<comment type="catalytic activity">
    <reaction evidence="1">
        <text>thiamine phosphate + ATP = thiamine diphosphate + ADP</text>
        <dbReference type="Rhea" id="RHEA:15913"/>
        <dbReference type="ChEBI" id="CHEBI:30616"/>
        <dbReference type="ChEBI" id="CHEBI:37575"/>
        <dbReference type="ChEBI" id="CHEBI:58937"/>
        <dbReference type="ChEBI" id="CHEBI:456216"/>
        <dbReference type="EC" id="2.7.4.16"/>
    </reaction>
</comment>
<keyword evidence="1" id="KW-0067">ATP-binding</keyword>
<dbReference type="HAMAP" id="MF_02128">
    <property type="entry name" value="TMP_kinase"/>
    <property type="match status" value="1"/>
</dbReference>
<comment type="caution">
    <text evidence="4">The sequence shown here is derived from an EMBL/GenBank/DDBJ whole genome shotgun (WGS) entry which is preliminary data.</text>
</comment>
<dbReference type="Gene3D" id="3.90.650.10">
    <property type="entry name" value="PurM-like C-terminal domain"/>
    <property type="match status" value="1"/>
</dbReference>
<dbReference type="Proteomes" id="UP000237966">
    <property type="component" value="Unassembled WGS sequence"/>
</dbReference>
<organism evidence="4 5">
    <name type="scientific">Rathayibacter toxicus</name>
    <dbReference type="NCBI Taxonomy" id="145458"/>
    <lineage>
        <taxon>Bacteria</taxon>
        <taxon>Bacillati</taxon>
        <taxon>Actinomycetota</taxon>
        <taxon>Actinomycetes</taxon>
        <taxon>Micrococcales</taxon>
        <taxon>Microbacteriaceae</taxon>
        <taxon>Rathayibacter</taxon>
    </lineage>
</organism>
<keyword evidence="1" id="KW-0460">Magnesium</keyword>
<sequence>MSRRQVVVLLDVHSLRVSATTRSRRTSVSRVTTQRSPLLSELSEGDILARVLARLGTGGAETLVGPGDDSAVLRAPDCRYVVTCDLMVHGPDFRLAWSTPSDLGRKAAASNLADVAAMGARPTALVVGIAAPQSLQIDVLEGIADGLVSGCAALAPGCAVVGGDLSASSALTLAITAFGSLDGRAPVLRSGARPGDVLATAGLLGRAGLGLHLLSERARSASGEPSSVLADQLRERYPEPLDAQLRPTPPIAAGVEAGKDATAMMDVSDGLVRDARRMACASGIVLDLDPEAVEEHARDLLTVEGIDVELARALVLRAGEDHAMLACFPEGVALPSEFRPLGRVREGRPEVQLGGVELDGPGGWDPYLGWDGAMG</sequence>
<dbReference type="InterPro" id="IPR006283">
    <property type="entry name" value="ThiL-like"/>
</dbReference>
<feature type="binding site" evidence="1">
    <location>
        <position position="114"/>
    </location>
    <ligand>
        <name>Mg(2+)</name>
        <dbReference type="ChEBI" id="CHEBI:18420"/>
        <label>3</label>
    </ligand>
</feature>
<proteinExistence type="inferred from homology"/>
<dbReference type="EC" id="2.7.4.16" evidence="1"/>
<feature type="binding site" evidence="1">
    <location>
        <position position="269"/>
    </location>
    <ligand>
        <name>Mg(2+)</name>
        <dbReference type="ChEBI" id="CHEBI:18420"/>
        <label>5</label>
    </ligand>
</feature>
<dbReference type="GO" id="GO:0009030">
    <property type="term" value="F:thiamine-phosphate kinase activity"/>
    <property type="evidence" value="ECO:0007669"/>
    <property type="project" value="UniProtKB-UniRule"/>
</dbReference>